<dbReference type="EMBL" id="CAJOBH010051727">
    <property type="protein sequence ID" value="CAF4382364.1"/>
    <property type="molecule type" value="Genomic_DNA"/>
</dbReference>
<sequence length="79" mass="8840">IPSSRASQYASSVDSDDIFERERPLYKELNVDNSDDNYQLHASDDDHGVIGSEFSSPQSRPLSSIHSQPLSPEQIQVSY</sequence>
<feature type="non-terminal residue" evidence="2">
    <location>
        <position position="1"/>
    </location>
</feature>
<gene>
    <name evidence="2" type="ORF">BYL167_LOCUS30792</name>
</gene>
<reference evidence="2" key="1">
    <citation type="submission" date="2021-02" db="EMBL/GenBank/DDBJ databases">
        <authorList>
            <person name="Nowell W R."/>
        </authorList>
    </citation>
    <scope>NUCLEOTIDE SEQUENCE</scope>
</reference>
<evidence type="ECO:0000313" key="2">
    <source>
        <dbReference type="EMBL" id="CAF4382364.1"/>
    </source>
</evidence>
<dbReference type="Proteomes" id="UP000681967">
    <property type="component" value="Unassembled WGS sequence"/>
</dbReference>
<dbReference type="AlphaFoldDB" id="A0A8S2VBP0"/>
<feature type="region of interest" description="Disordered" evidence="1">
    <location>
        <begin position="30"/>
        <end position="79"/>
    </location>
</feature>
<protein>
    <submittedName>
        <fullName evidence="2">Uncharacterized protein</fullName>
    </submittedName>
</protein>
<organism evidence="2 3">
    <name type="scientific">Rotaria magnacalcarata</name>
    <dbReference type="NCBI Taxonomy" id="392030"/>
    <lineage>
        <taxon>Eukaryota</taxon>
        <taxon>Metazoa</taxon>
        <taxon>Spiralia</taxon>
        <taxon>Gnathifera</taxon>
        <taxon>Rotifera</taxon>
        <taxon>Eurotatoria</taxon>
        <taxon>Bdelloidea</taxon>
        <taxon>Philodinida</taxon>
        <taxon>Philodinidae</taxon>
        <taxon>Rotaria</taxon>
    </lineage>
</organism>
<proteinExistence type="predicted"/>
<comment type="caution">
    <text evidence="2">The sequence shown here is derived from an EMBL/GenBank/DDBJ whole genome shotgun (WGS) entry which is preliminary data.</text>
</comment>
<evidence type="ECO:0000313" key="3">
    <source>
        <dbReference type="Proteomes" id="UP000681967"/>
    </source>
</evidence>
<evidence type="ECO:0000256" key="1">
    <source>
        <dbReference type="SAM" id="MobiDB-lite"/>
    </source>
</evidence>
<name>A0A8S2VBP0_9BILA</name>
<feature type="compositionally biased region" description="Polar residues" evidence="1">
    <location>
        <begin position="53"/>
        <end position="79"/>
    </location>
</feature>
<accession>A0A8S2VBP0</accession>